<evidence type="ECO:0000313" key="6">
    <source>
        <dbReference type="Proteomes" id="UP000593970"/>
    </source>
</evidence>
<dbReference type="Pfam" id="PF13193">
    <property type="entry name" value="AMP-binding_C"/>
    <property type="match status" value="2"/>
</dbReference>
<dbReference type="PROSITE" id="PS50075">
    <property type="entry name" value="CARRIER"/>
    <property type="match status" value="2"/>
</dbReference>
<dbReference type="SUPFAM" id="SSF47336">
    <property type="entry name" value="ACP-like"/>
    <property type="match status" value="1"/>
</dbReference>
<dbReference type="Gene3D" id="3.30.559.10">
    <property type="entry name" value="Chloramphenicol acetyltransferase-like domain"/>
    <property type="match status" value="1"/>
</dbReference>
<evidence type="ECO:0000313" key="5">
    <source>
        <dbReference type="EMBL" id="QOK97507.1"/>
    </source>
</evidence>
<dbReference type="InterPro" id="IPR001242">
    <property type="entry name" value="Condensation_dom"/>
</dbReference>
<dbReference type="PANTHER" id="PTHR45527">
    <property type="entry name" value="NONRIBOSOMAL PEPTIDE SYNTHETASE"/>
    <property type="match status" value="1"/>
</dbReference>
<dbReference type="InterPro" id="IPR045851">
    <property type="entry name" value="AMP-bd_C_sf"/>
</dbReference>
<dbReference type="GO" id="GO:0005829">
    <property type="term" value="C:cytosol"/>
    <property type="evidence" value="ECO:0007669"/>
    <property type="project" value="TreeGrafter"/>
</dbReference>
<dbReference type="InterPro" id="IPR020806">
    <property type="entry name" value="PKS_PP-bd"/>
</dbReference>
<proteinExistence type="predicted"/>
<dbReference type="Gene3D" id="3.30.559.30">
    <property type="entry name" value="Nonribosomal peptide synthetase, condensation domain"/>
    <property type="match status" value="2"/>
</dbReference>
<dbReference type="SMART" id="SM00823">
    <property type="entry name" value="PKS_PP"/>
    <property type="match status" value="2"/>
</dbReference>
<dbReference type="InterPro" id="IPR025110">
    <property type="entry name" value="AMP-bd_C"/>
</dbReference>
<dbReference type="InterPro" id="IPR001031">
    <property type="entry name" value="Thioesterase"/>
</dbReference>
<keyword evidence="2" id="KW-0596">Phosphopantetheine</keyword>
<dbReference type="GO" id="GO:0031177">
    <property type="term" value="F:phosphopantetheine binding"/>
    <property type="evidence" value="ECO:0007669"/>
    <property type="project" value="InterPro"/>
</dbReference>
<dbReference type="Pfam" id="PF00975">
    <property type="entry name" value="Thioesterase"/>
    <property type="match status" value="1"/>
</dbReference>
<dbReference type="GO" id="GO:0003824">
    <property type="term" value="F:catalytic activity"/>
    <property type="evidence" value="ECO:0007669"/>
    <property type="project" value="InterPro"/>
</dbReference>
<dbReference type="InterPro" id="IPR010071">
    <property type="entry name" value="AA_adenyl_dom"/>
</dbReference>
<comment type="cofactor">
    <cofactor evidence="1">
        <name>pantetheine 4'-phosphate</name>
        <dbReference type="ChEBI" id="CHEBI:47942"/>
    </cofactor>
</comment>
<dbReference type="InterPro" id="IPR029058">
    <property type="entry name" value="AB_hydrolase_fold"/>
</dbReference>
<dbReference type="PANTHER" id="PTHR45527:SF14">
    <property type="entry name" value="PLIPASTATIN SYNTHASE SUBUNIT B"/>
    <property type="match status" value="1"/>
</dbReference>
<evidence type="ECO:0000256" key="1">
    <source>
        <dbReference type="ARBA" id="ARBA00001957"/>
    </source>
</evidence>
<dbReference type="InterPro" id="IPR009081">
    <property type="entry name" value="PP-bd_ACP"/>
</dbReference>
<dbReference type="FunFam" id="3.40.50.12780:FF:000012">
    <property type="entry name" value="Non-ribosomal peptide synthetase"/>
    <property type="match status" value="1"/>
</dbReference>
<dbReference type="Gene3D" id="2.30.38.10">
    <property type="entry name" value="Luciferase, Domain 3"/>
    <property type="match status" value="1"/>
</dbReference>
<dbReference type="FunFam" id="3.40.50.980:FF:000001">
    <property type="entry name" value="Non-ribosomal peptide synthetase"/>
    <property type="match status" value="1"/>
</dbReference>
<feature type="domain" description="Carrier" evidence="4">
    <location>
        <begin position="762"/>
        <end position="836"/>
    </location>
</feature>
<dbReference type="Gene3D" id="3.40.50.980">
    <property type="match status" value="2"/>
</dbReference>
<gene>
    <name evidence="5" type="ORF">HF909_14450</name>
</gene>
<dbReference type="InterPro" id="IPR020845">
    <property type="entry name" value="AMP-binding_CS"/>
</dbReference>
<dbReference type="Pfam" id="PF00501">
    <property type="entry name" value="AMP-binding"/>
    <property type="match status" value="2"/>
</dbReference>
<dbReference type="SUPFAM" id="SSF53474">
    <property type="entry name" value="alpha/beta-Hydrolases"/>
    <property type="match status" value="1"/>
</dbReference>
<dbReference type="Gene3D" id="3.40.50.1820">
    <property type="entry name" value="alpha/beta hydrolase"/>
    <property type="match status" value="1"/>
</dbReference>
<dbReference type="Pfam" id="PF00668">
    <property type="entry name" value="Condensation"/>
    <property type="match status" value="1"/>
</dbReference>
<dbReference type="InterPro" id="IPR000873">
    <property type="entry name" value="AMP-dep_synth/lig_dom"/>
</dbReference>
<evidence type="ECO:0000256" key="2">
    <source>
        <dbReference type="ARBA" id="ARBA00022450"/>
    </source>
</evidence>
<dbReference type="Proteomes" id="UP000593970">
    <property type="component" value="Chromosome"/>
</dbReference>
<keyword evidence="3" id="KW-0597">Phosphoprotein</keyword>
<dbReference type="InterPro" id="IPR023213">
    <property type="entry name" value="CAT-like_dom_sf"/>
</dbReference>
<evidence type="ECO:0000256" key="3">
    <source>
        <dbReference type="ARBA" id="ARBA00022553"/>
    </source>
</evidence>
<dbReference type="Gene3D" id="3.40.50.12780">
    <property type="entry name" value="N-terminal domain of ligase-like"/>
    <property type="match status" value="1"/>
</dbReference>
<dbReference type="SUPFAM" id="SSF56801">
    <property type="entry name" value="Acetyl-CoA synthetase-like"/>
    <property type="match status" value="2"/>
</dbReference>
<feature type="domain" description="Carrier" evidence="4">
    <location>
        <begin position="1826"/>
        <end position="1899"/>
    </location>
</feature>
<dbReference type="Gene3D" id="3.30.300.30">
    <property type="match status" value="2"/>
</dbReference>
<dbReference type="FunFam" id="1.10.1200.10:FF:000005">
    <property type="entry name" value="Nonribosomal peptide synthetase 1"/>
    <property type="match status" value="1"/>
</dbReference>
<dbReference type="Pfam" id="PF00550">
    <property type="entry name" value="PP-binding"/>
    <property type="match status" value="2"/>
</dbReference>
<dbReference type="FunFam" id="3.40.50.980:FF:000002">
    <property type="entry name" value="Enterobactin synthetase component F"/>
    <property type="match status" value="1"/>
</dbReference>
<dbReference type="PROSITE" id="PS00455">
    <property type="entry name" value="AMP_BINDING"/>
    <property type="match status" value="2"/>
</dbReference>
<dbReference type="NCBIfam" id="TIGR01733">
    <property type="entry name" value="AA-adenyl-dom"/>
    <property type="match status" value="2"/>
</dbReference>
<dbReference type="GO" id="GO:0044550">
    <property type="term" value="P:secondary metabolite biosynthetic process"/>
    <property type="evidence" value="ECO:0007669"/>
    <property type="project" value="TreeGrafter"/>
</dbReference>
<dbReference type="InterPro" id="IPR042099">
    <property type="entry name" value="ANL_N_sf"/>
</dbReference>
<dbReference type="InterPro" id="IPR036736">
    <property type="entry name" value="ACP-like_sf"/>
</dbReference>
<accession>A0AA92K2Z8</accession>
<name>A0AA92K2Z8_RALSL</name>
<evidence type="ECO:0000259" key="4">
    <source>
        <dbReference type="PROSITE" id="PS50075"/>
    </source>
</evidence>
<protein>
    <submittedName>
        <fullName evidence="5">Amino acid adenylation domain-containing protein</fullName>
    </submittedName>
</protein>
<dbReference type="SUPFAM" id="SSF52777">
    <property type="entry name" value="CoA-dependent acyltransferases"/>
    <property type="match status" value="3"/>
</dbReference>
<dbReference type="Gene3D" id="1.10.1200.10">
    <property type="entry name" value="ACP-like"/>
    <property type="match status" value="2"/>
</dbReference>
<sequence length="2155" mass="237936">MHTVSTQLQDESRLQRAAHYQRLFDGQWLPANLAPMPGYPSEPEPVALEMSALAFHALLKITRGDEQNIGALLSVGLNLLTHYYAPADYPLCFGYSIAGGGRVSHFVLQHAASAPEHSVAEAMVQHRQQILEVLKLGDGSFEEIRLLLDHQGPRPLFGIHLCLRAAGQPPLTRQAGTLQFDFDLSAEGRVSLHADAALYPAPYRWSILRNFVGLLEQIALRPKHAIGELELCCEAEQAIAEGFAQGETRAFSTDLRLEQMLEARAAGMPRQLAVICEDERLDYQTLNARANVIAWNLIDKGVRPGQAVAVMLPRGAGMLAAIYGVLKAGACYVPVDPNYPENRRSYILEDSQAHFVIVDTAEGVPSGFAERALPLSGFAETTQGTRNPTASQDAGALAYLIYTSGSTGNPKGVMIEHRSVFNRIEWMQHAYALQPGDVILQKTPISFDVSVWELFWWAFVGATVSLLRPNGEKEPETMLAAIARDGVTHMHFVPSMLDAFLQSIDAGAEQARTLKTVFTSGEALTLHQSERFFAQIGQPWGTRLVNLYGPTEATVDVTAYECRPAERRASVPIGRPIQNTGILILDAQQRRTPIGVPGELCISGVNLARGYLNRPELTAEKFCELPAPIAQRVYRTGDLVRWLADGQIEYLGRIDHQVKIRGYRIELGEIETAIQRCPHVRDVRVIALAREDGSKFLAAYVQPGEGYDEQQVRATLLGNLPEFMVPPYFVVVDHFPLTPNGKLDRARLPNPQKTAGPSSRVLPSTDLEKALAAIWSDVLGVEPVGIHDSFFSLGGDSITSLGVISRTRKLGFEISFQQMFSHPTIAGIIPLLERVQAVQEEAYQPFSLLSEADRSKLPQHIDDAYPLSQLQAGLIFQSELNKGASWYHDIQVYTLDGRFQAEAFREATRRMVAEHAILRTSYHLQGYETFVQIVHSDTPLPLFIEDWSALDAQQQAQRLEQFIEQESHYRFDWQQPGLIRIHIQVLSQQQFRYILSFHDSALDGWSINQLHTKLLRYYHLACQGDIPAQTFHDDFLRRYVAIEQATRQDPAAREYWRTALHDYEPMPLPRLRTRQGDVPVIDYHDVEIPPALSDALRALAGRLGVPVKTVLLSAHMRVLGLLTNTRAVVSGYEHSGRPEEAQVDQAIGLFLNSIPLLTRLQPDESWSALIRRIHAQEAAFLPYRRFPMADMKAQLQTTQTLFEAVFNFTHFHMLKELRALPGMNALNVRVRAETEFALRAEFSQNAYTDQVQFSLHYHSNEFDAEHIARIGAYYLNALRVMADDAEQPYLRIDLIPDAEKARLAGLGRGAERPLPPHTAIHLMLEQAQRHPQRIALRDADGALSFGDFAQAVRAVAAGLPGRGEAPVVVAIALPRSVAWITTIAGVMAAGAVYMPLEADNPDARILELLSEAKVSHLVCDARQQARFAELLQRHDAPVRLHVHGEPAVSGEGFCLPEMDDLAYVLFTSGSTGKPKGAMLEHRGMLNHMLAKIEDLQMGAEDVLAQTAPVTFDVSVWQALTGLACGAQTVVYAKDVQLDPAGFCARLKQDGVSVLEIVPSYFALLLDYLEAHPTDLGALRVLLQTGEALKHELVVRWFALYPHIRLVNAYGPTEASDDITHHTLTVPPADAIVPIGRPIRNMWIHILDEQDRLVPLGTPGEICVSGIGVGRGYINAPDKTLAAFDFAHPLGQWSTGRLYRTGDIGKWRADGDLAYLGRKDEQVKIRGMRIEIGEIENALLSVEHVQNAAVVLQPGEQGGYLIGVVQGQADPSQVQRQIAQRLPDFMLPEHILRCDTLPLNAAGKVDKKALLAWCGPQVRPDQKAVQPPVTALERELADQWASLLKVAPQAIGRDSSFFALGGNSLLAMSAAMRSQGRFTIVDLFAHKTLARLAAHIEGGRQSEQRILQRLDASGQGPALVCFSYAGGNAVNFQGVADALQGRLDLRVFAAEPPGNDPSRSEPLLPPAQLAQRCVDELRQAGVREVVAWGHCSGCGPAVAFAAQALAAGLRVRTVVLSGKVLRPEDILRQQMALAAAMSDTEILQWLVDVTGLDLSLDGDADVQARLARAYRNDAMGANEILLKIWQGTLAFDPPLPVLCLLAEDDPLTRGSEALAENWKRLNADLQVRRLPDGGHYFLKTRIPLLSDMLCEALTQV</sequence>
<dbReference type="CDD" id="cd05930">
    <property type="entry name" value="A_NRPS"/>
    <property type="match status" value="2"/>
</dbReference>
<reference evidence="6" key="1">
    <citation type="submission" date="2020-04" db="EMBL/GenBank/DDBJ databases">
        <title>Ralstonia solanacearum UW576, UW763, UW773, and UW774.</title>
        <authorList>
            <person name="Steidl O."/>
            <person name="Truchon A."/>
            <person name="Allen C."/>
        </authorList>
    </citation>
    <scope>NUCLEOTIDE SEQUENCE [LARGE SCALE GENOMIC DNA]</scope>
    <source>
        <strain evidence="6">UW774</strain>
    </source>
</reference>
<organism evidence="5 6">
    <name type="scientific">Ralstonia solanacearum</name>
    <name type="common">Pseudomonas solanacearum</name>
    <dbReference type="NCBI Taxonomy" id="305"/>
    <lineage>
        <taxon>Bacteria</taxon>
        <taxon>Pseudomonadati</taxon>
        <taxon>Pseudomonadota</taxon>
        <taxon>Betaproteobacteria</taxon>
        <taxon>Burkholderiales</taxon>
        <taxon>Burkholderiaceae</taxon>
        <taxon>Ralstonia</taxon>
        <taxon>Ralstonia solanacearum species complex</taxon>
    </lineage>
</organism>
<dbReference type="NCBIfam" id="NF003417">
    <property type="entry name" value="PRK04813.1"/>
    <property type="match status" value="2"/>
</dbReference>
<dbReference type="EMBL" id="CP051169">
    <property type="protein sequence ID" value="QOK97507.1"/>
    <property type="molecule type" value="Genomic_DNA"/>
</dbReference>
<dbReference type="GO" id="GO:0043041">
    <property type="term" value="P:amino acid activation for nonribosomal peptide biosynthetic process"/>
    <property type="evidence" value="ECO:0007669"/>
    <property type="project" value="TreeGrafter"/>
</dbReference>